<dbReference type="CDD" id="cd05233">
    <property type="entry name" value="SDR_c"/>
    <property type="match status" value="1"/>
</dbReference>
<gene>
    <name evidence="3" type="ORF">UFOPK1835_01137</name>
</gene>
<name>A0A6J6HDQ7_9ZZZZ</name>
<evidence type="ECO:0000256" key="2">
    <source>
        <dbReference type="ARBA" id="ARBA00023002"/>
    </source>
</evidence>
<evidence type="ECO:0000313" key="3">
    <source>
        <dbReference type="EMBL" id="CAB4611792.1"/>
    </source>
</evidence>
<dbReference type="InterPro" id="IPR036291">
    <property type="entry name" value="NAD(P)-bd_dom_sf"/>
</dbReference>
<dbReference type="FunFam" id="3.40.50.720:FF:000084">
    <property type="entry name" value="Short-chain dehydrogenase reductase"/>
    <property type="match status" value="1"/>
</dbReference>
<dbReference type="PRINTS" id="PR00080">
    <property type="entry name" value="SDRFAMILY"/>
</dbReference>
<dbReference type="Gene3D" id="3.40.50.720">
    <property type="entry name" value="NAD(P)-binding Rossmann-like Domain"/>
    <property type="match status" value="1"/>
</dbReference>
<keyword evidence="2" id="KW-0560">Oxidoreductase</keyword>
<dbReference type="InterPro" id="IPR002347">
    <property type="entry name" value="SDR_fam"/>
</dbReference>
<sequence length="279" mass="28716">MSTAPKSSSDDRPALSAELIEQFSLHGRCAVITGAAGGIGRQAAITFTQAGADVVIADVGLDGLAETAEMVAAAGGHATVVPTDVSDRNQVNALADAALAAHGRLDIWANVAGVIRYMNIVDATPEDVEFITKINLWGTYWGVAAAGRAMTNGGSIINVSSAGGDMPAPTLSIYAMTKAAVSHLTRCAAVELGGANIRVNAIAPGFTDTPMVQGRWTNPDGTVNEAVREELTGARAAQSPLQIIATPEDQSWAMLYLASDASRFVTGQVIRPNGGVVMA</sequence>
<dbReference type="Pfam" id="PF13561">
    <property type="entry name" value="adh_short_C2"/>
    <property type="match status" value="1"/>
</dbReference>
<accession>A0A6J6HDQ7</accession>
<comment type="similarity">
    <text evidence="1">Belongs to the short-chain dehydrogenases/reductases (SDR) family.</text>
</comment>
<dbReference type="PANTHER" id="PTHR42760">
    <property type="entry name" value="SHORT-CHAIN DEHYDROGENASES/REDUCTASES FAMILY MEMBER"/>
    <property type="match status" value="1"/>
</dbReference>
<reference evidence="3" key="1">
    <citation type="submission" date="2020-05" db="EMBL/GenBank/DDBJ databases">
        <authorList>
            <person name="Chiriac C."/>
            <person name="Salcher M."/>
            <person name="Ghai R."/>
            <person name="Kavagutti S V."/>
        </authorList>
    </citation>
    <scope>NUCLEOTIDE SEQUENCE</scope>
</reference>
<dbReference type="PRINTS" id="PR00081">
    <property type="entry name" value="GDHRDH"/>
</dbReference>
<evidence type="ECO:0000256" key="1">
    <source>
        <dbReference type="ARBA" id="ARBA00006484"/>
    </source>
</evidence>
<protein>
    <submittedName>
        <fullName evidence="3">Unannotated protein</fullName>
    </submittedName>
</protein>
<dbReference type="GO" id="GO:0016616">
    <property type="term" value="F:oxidoreductase activity, acting on the CH-OH group of donors, NAD or NADP as acceptor"/>
    <property type="evidence" value="ECO:0007669"/>
    <property type="project" value="TreeGrafter"/>
</dbReference>
<dbReference type="SUPFAM" id="SSF51735">
    <property type="entry name" value="NAD(P)-binding Rossmann-fold domains"/>
    <property type="match status" value="1"/>
</dbReference>
<dbReference type="AlphaFoldDB" id="A0A6J6HDQ7"/>
<dbReference type="PROSITE" id="PS00061">
    <property type="entry name" value="ADH_SHORT"/>
    <property type="match status" value="1"/>
</dbReference>
<dbReference type="PANTHER" id="PTHR42760:SF133">
    <property type="entry name" value="3-OXOACYL-[ACYL-CARRIER-PROTEIN] REDUCTASE"/>
    <property type="match status" value="1"/>
</dbReference>
<proteinExistence type="inferred from homology"/>
<dbReference type="InterPro" id="IPR020904">
    <property type="entry name" value="Sc_DH/Rdtase_CS"/>
</dbReference>
<dbReference type="EMBL" id="CAEZUP010000045">
    <property type="protein sequence ID" value="CAB4611792.1"/>
    <property type="molecule type" value="Genomic_DNA"/>
</dbReference>
<organism evidence="3">
    <name type="scientific">freshwater metagenome</name>
    <dbReference type="NCBI Taxonomy" id="449393"/>
    <lineage>
        <taxon>unclassified sequences</taxon>
        <taxon>metagenomes</taxon>
        <taxon>ecological metagenomes</taxon>
    </lineage>
</organism>